<dbReference type="AlphaFoldDB" id="A0A6A4GT47"/>
<gene>
    <name evidence="1" type="ORF">BT96DRAFT_790519</name>
</gene>
<protein>
    <submittedName>
        <fullName evidence="1">Uncharacterized protein</fullName>
    </submittedName>
</protein>
<feature type="non-terminal residue" evidence="1">
    <location>
        <position position="1"/>
    </location>
</feature>
<proteinExistence type="predicted"/>
<dbReference type="Proteomes" id="UP000799118">
    <property type="component" value="Unassembled WGS sequence"/>
</dbReference>
<feature type="non-terminal residue" evidence="1">
    <location>
        <position position="87"/>
    </location>
</feature>
<keyword evidence="2" id="KW-1185">Reference proteome</keyword>
<name>A0A6A4GT47_9AGAR</name>
<dbReference type="OrthoDB" id="3024511at2759"/>
<reference evidence="1" key="1">
    <citation type="journal article" date="2019" name="Environ. Microbiol.">
        <title>Fungal ecological strategies reflected in gene transcription - a case study of two litter decomposers.</title>
        <authorList>
            <person name="Barbi F."/>
            <person name="Kohler A."/>
            <person name="Barry K."/>
            <person name="Baskaran P."/>
            <person name="Daum C."/>
            <person name="Fauchery L."/>
            <person name="Ihrmark K."/>
            <person name="Kuo A."/>
            <person name="LaButti K."/>
            <person name="Lipzen A."/>
            <person name="Morin E."/>
            <person name="Grigoriev I.V."/>
            <person name="Henrissat B."/>
            <person name="Lindahl B."/>
            <person name="Martin F."/>
        </authorList>
    </citation>
    <scope>NUCLEOTIDE SEQUENCE</scope>
    <source>
        <strain evidence="1">JB14</strain>
    </source>
</reference>
<organism evidence="1 2">
    <name type="scientific">Gymnopus androsaceus JB14</name>
    <dbReference type="NCBI Taxonomy" id="1447944"/>
    <lineage>
        <taxon>Eukaryota</taxon>
        <taxon>Fungi</taxon>
        <taxon>Dikarya</taxon>
        <taxon>Basidiomycota</taxon>
        <taxon>Agaricomycotina</taxon>
        <taxon>Agaricomycetes</taxon>
        <taxon>Agaricomycetidae</taxon>
        <taxon>Agaricales</taxon>
        <taxon>Marasmiineae</taxon>
        <taxon>Omphalotaceae</taxon>
        <taxon>Gymnopus</taxon>
    </lineage>
</organism>
<accession>A0A6A4GT47</accession>
<dbReference type="EMBL" id="ML769750">
    <property type="protein sequence ID" value="KAE9388314.1"/>
    <property type="molecule type" value="Genomic_DNA"/>
</dbReference>
<evidence type="ECO:0000313" key="1">
    <source>
        <dbReference type="EMBL" id="KAE9388314.1"/>
    </source>
</evidence>
<sequence length="87" mass="9865">SLSDKTRSHITHATEQIANFFKRMSLPDKLARNMAIWKDNAASKAKTADYLVGKVERPGSPCAPFITIDQEDWDLIRSNKNLFDSLK</sequence>
<evidence type="ECO:0000313" key="2">
    <source>
        <dbReference type="Proteomes" id="UP000799118"/>
    </source>
</evidence>